<accession>A0A0K8P044</accession>
<dbReference type="EMBL" id="BBYR01000030">
    <property type="protein sequence ID" value="GAP36022.1"/>
    <property type="molecule type" value="Genomic_DNA"/>
</dbReference>
<dbReference type="GO" id="GO:0043565">
    <property type="term" value="F:sequence-specific DNA binding"/>
    <property type="evidence" value="ECO:0007669"/>
    <property type="project" value="TreeGrafter"/>
</dbReference>
<evidence type="ECO:0000256" key="2">
    <source>
        <dbReference type="ARBA" id="ARBA00023015"/>
    </source>
</evidence>
<gene>
    <name evidence="6" type="ORF">ISF6_1862</name>
</gene>
<dbReference type="PANTHER" id="PTHR30537:SF5">
    <property type="entry name" value="HTH-TYPE TRANSCRIPTIONAL ACTIVATOR TTDR-RELATED"/>
    <property type="match status" value="1"/>
</dbReference>
<evidence type="ECO:0000256" key="4">
    <source>
        <dbReference type="ARBA" id="ARBA00023163"/>
    </source>
</evidence>
<dbReference type="Pfam" id="PF03466">
    <property type="entry name" value="LysR_substrate"/>
    <property type="match status" value="1"/>
</dbReference>
<evidence type="ECO:0000259" key="5">
    <source>
        <dbReference type="PROSITE" id="PS50931"/>
    </source>
</evidence>
<dbReference type="Gene3D" id="3.40.190.290">
    <property type="match status" value="1"/>
</dbReference>
<dbReference type="SUPFAM" id="SSF53850">
    <property type="entry name" value="Periplasmic binding protein-like II"/>
    <property type="match status" value="1"/>
</dbReference>
<keyword evidence="4" id="KW-0804">Transcription</keyword>
<dbReference type="RefSeq" id="WP_054020036.1">
    <property type="nucleotide sequence ID" value="NZ_BBYR01000030.1"/>
</dbReference>
<keyword evidence="3" id="KW-0238">DNA-binding</keyword>
<dbReference type="InterPro" id="IPR005119">
    <property type="entry name" value="LysR_subst-bd"/>
</dbReference>
<dbReference type="Proteomes" id="UP000037660">
    <property type="component" value="Unassembled WGS sequence"/>
</dbReference>
<keyword evidence="7" id="KW-1185">Reference proteome</keyword>
<dbReference type="GO" id="GO:0003700">
    <property type="term" value="F:DNA-binding transcription factor activity"/>
    <property type="evidence" value="ECO:0007669"/>
    <property type="project" value="InterPro"/>
</dbReference>
<evidence type="ECO:0000313" key="7">
    <source>
        <dbReference type="Proteomes" id="UP000037660"/>
    </source>
</evidence>
<dbReference type="InterPro" id="IPR036390">
    <property type="entry name" value="WH_DNA-bd_sf"/>
</dbReference>
<reference evidence="7" key="1">
    <citation type="submission" date="2015-07" db="EMBL/GenBank/DDBJ databases">
        <title>Discovery of a poly(ethylene terephthalate assimilation.</title>
        <authorList>
            <person name="Yoshida S."/>
            <person name="Hiraga K."/>
            <person name="Takehana T."/>
            <person name="Taniguchi I."/>
            <person name="Yamaji H."/>
            <person name="Maeda Y."/>
            <person name="Toyohara K."/>
            <person name="Miyamoto K."/>
            <person name="Kimura Y."/>
            <person name="Oda K."/>
        </authorList>
    </citation>
    <scope>NUCLEOTIDE SEQUENCE [LARGE SCALE GENOMIC DNA]</scope>
    <source>
        <strain evidence="7">NBRC 110686 / TISTR 2288 / 201-F6</strain>
    </source>
</reference>
<dbReference type="CDD" id="cd08422">
    <property type="entry name" value="PBP2_CrgA_like"/>
    <property type="match status" value="1"/>
</dbReference>
<dbReference type="InterPro" id="IPR000847">
    <property type="entry name" value="LysR_HTH_N"/>
</dbReference>
<keyword evidence="2" id="KW-0805">Transcription regulation</keyword>
<dbReference type="GO" id="GO:0006351">
    <property type="term" value="P:DNA-templated transcription"/>
    <property type="evidence" value="ECO:0007669"/>
    <property type="project" value="TreeGrafter"/>
</dbReference>
<proteinExistence type="inferred from homology"/>
<organism evidence="6 7">
    <name type="scientific">Piscinibacter sakaiensis</name>
    <name type="common">Ideonella sakaiensis</name>
    <dbReference type="NCBI Taxonomy" id="1547922"/>
    <lineage>
        <taxon>Bacteria</taxon>
        <taxon>Pseudomonadati</taxon>
        <taxon>Pseudomonadota</taxon>
        <taxon>Betaproteobacteria</taxon>
        <taxon>Burkholderiales</taxon>
        <taxon>Sphaerotilaceae</taxon>
        <taxon>Piscinibacter</taxon>
    </lineage>
</organism>
<evidence type="ECO:0000256" key="1">
    <source>
        <dbReference type="ARBA" id="ARBA00009437"/>
    </source>
</evidence>
<feature type="domain" description="HTH lysR-type" evidence="5">
    <location>
        <begin position="12"/>
        <end position="62"/>
    </location>
</feature>
<dbReference type="Gene3D" id="1.10.10.10">
    <property type="entry name" value="Winged helix-like DNA-binding domain superfamily/Winged helix DNA-binding domain"/>
    <property type="match status" value="1"/>
</dbReference>
<dbReference type="PROSITE" id="PS50931">
    <property type="entry name" value="HTH_LYSR"/>
    <property type="match status" value="1"/>
</dbReference>
<dbReference type="STRING" id="1547922.ISF6_1862"/>
<dbReference type="InterPro" id="IPR058163">
    <property type="entry name" value="LysR-type_TF_proteobact-type"/>
</dbReference>
<dbReference type="AlphaFoldDB" id="A0A0K8P044"/>
<dbReference type="SUPFAM" id="SSF46785">
    <property type="entry name" value="Winged helix' DNA-binding domain"/>
    <property type="match status" value="1"/>
</dbReference>
<dbReference type="Pfam" id="PF00126">
    <property type="entry name" value="HTH_1"/>
    <property type="match status" value="1"/>
</dbReference>
<evidence type="ECO:0000256" key="3">
    <source>
        <dbReference type="ARBA" id="ARBA00023125"/>
    </source>
</evidence>
<evidence type="ECO:0000313" key="6">
    <source>
        <dbReference type="EMBL" id="GAP36022.1"/>
    </source>
</evidence>
<sequence length="297" mass="31500">MSPTTSLVAYTAFARAYELGSFSAVARELGLTQSTVSKHIAGLEAALGVQLFARTTRQLNPTHEATRLYEGVLRLLEAAEALPGTIGSTRAEPAGLLRLSLPHAYGRARLMPLVIDFLAAHPKVRLDLRLSDAPAGLVEDGVELAVRLGELGASSLVARALGVAEQRVVAAPAYLARHGEPRQPSELVEHACIVVTDAPRGQRWVFESEQGRQVVEVGGPLAVDSVDAAYLAVLAGVGIARLPDWVVGPGLASGALRALLPEHDPLPLPVQFVYPQTRVLSARARAFIDFVVARLAA</sequence>
<reference evidence="6 7" key="2">
    <citation type="journal article" date="2016" name="Science">
        <title>A bacterium that degrades and assimilates poly(ethylene terephthalate).</title>
        <authorList>
            <person name="Yoshida S."/>
            <person name="Hiraga K."/>
            <person name="Takehana T."/>
            <person name="Taniguchi I."/>
            <person name="Yamaji H."/>
            <person name="Maeda Y."/>
            <person name="Toyohara K."/>
            <person name="Miyamoto K."/>
            <person name="Kimura Y."/>
            <person name="Oda K."/>
        </authorList>
    </citation>
    <scope>NUCLEOTIDE SEQUENCE [LARGE SCALE GENOMIC DNA]</scope>
    <source>
        <strain evidence="7">NBRC 110686 / TISTR 2288 / 201-F6</strain>
    </source>
</reference>
<protein>
    <submittedName>
        <fullName evidence="6">Transcriptional regulator, LysR family</fullName>
    </submittedName>
</protein>
<dbReference type="PANTHER" id="PTHR30537">
    <property type="entry name" value="HTH-TYPE TRANSCRIPTIONAL REGULATOR"/>
    <property type="match status" value="1"/>
</dbReference>
<comment type="caution">
    <text evidence="6">The sequence shown here is derived from an EMBL/GenBank/DDBJ whole genome shotgun (WGS) entry which is preliminary data.</text>
</comment>
<comment type="similarity">
    <text evidence="1">Belongs to the LysR transcriptional regulatory family.</text>
</comment>
<name>A0A0K8P044_PISS1</name>
<dbReference type="PRINTS" id="PR00039">
    <property type="entry name" value="HTHLYSR"/>
</dbReference>
<dbReference type="InterPro" id="IPR036388">
    <property type="entry name" value="WH-like_DNA-bd_sf"/>
</dbReference>